<feature type="transmembrane region" description="Helical" evidence="6">
    <location>
        <begin position="297"/>
        <end position="315"/>
    </location>
</feature>
<feature type="transmembrane region" description="Helical" evidence="6">
    <location>
        <begin position="72"/>
        <end position="89"/>
    </location>
</feature>
<dbReference type="PANTHER" id="PTHR23513">
    <property type="entry name" value="INTEGRAL MEMBRANE EFFLUX PROTEIN-RELATED"/>
    <property type="match status" value="1"/>
</dbReference>
<comment type="caution">
    <text evidence="7">The sequence shown here is derived from an EMBL/GenBank/DDBJ whole genome shotgun (WGS) entry which is preliminary data.</text>
</comment>
<sequence>MFVVPEFRAIFAAHLLSVLGSVFGEVALAVLVFHQTGSALLTALVFALGCLPYALSGLLVSGFADRHPPRRVLVACDLLSAGCVMVMAVPATPLAVLFVFRFAIAMISPLFTGTRASSLADILQGDRYVLGRSLMRIVSQGSQIVGYGIGGLALVWLSPRAALCVTICTFLGSALLLRLGTGDRPARVSGGGAMMRESIASAGRLFGDARIRALLLMWWTPPMFFVVAEGVAAPFADATGAGPVGFGLFLAAMPAGTVVGEVLTGVLLRPAARDKIALPLAAVSLLPMAAFEIRPPLALAAALMLVTGLCAAYTLGMDQWFVEAVPEQMSGRAMSLLGAGLMTLQGLGMATAGAIAALVSPTKVICGAGALGTVSVLGVLRSVRRTRPRVDRTDEVGG</sequence>
<protein>
    <submittedName>
        <fullName evidence="7">MFS transporter</fullName>
    </submittedName>
</protein>
<dbReference type="SUPFAM" id="SSF103473">
    <property type="entry name" value="MFS general substrate transporter"/>
    <property type="match status" value="1"/>
</dbReference>
<dbReference type="Proteomes" id="UP001500503">
    <property type="component" value="Unassembled WGS sequence"/>
</dbReference>
<evidence type="ECO:0000256" key="4">
    <source>
        <dbReference type="ARBA" id="ARBA00022989"/>
    </source>
</evidence>
<organism evidence="7 8">
    <name type="scientific">Actinoallomurus oryzae</name>
    <dbReference type="NCBI Taxonomy" id="502180"/>
    <lineage>
        <taxon>Bacteria</taxon>
        <taxon>Bacillati</taxon>
        <taxon>Actinomycetota</taxon>
        <taxon>Actinomycetes</taxon>
        <taxon>Streptosporangiales</taxon>
        <taxon>Thermomonosporaceae</taxon>
        <taxon>Actinoallomurus</taxon>
    </lineage>
</organism>
<keyword evidence="3 6" id="KW-0812">Transmembrane</keyword>
<feature type="transmembrane region" description="Helical" evidence="6">
    <location>
        <begin position="12"/>
        <end position="33"/>
    </location>
</feature>
<evidence type="ECO:0000256" key="6">
    <source>
        <dbReference type="SAM" id="Phobius"/>
    </source>
</evidence>
<evidence type="ECO:0000313" key="8">
    <source>
        <dbReference type="Proteomes" id="UP001500503"/>
    </source>
</evidence>
<dbReference type="InterPro" id="IPR036259">
    <property type="entry name" value="MFS_trans_sf"/>
</dbReference>
<evidence type="ECO:0000256" key="3">
    <source>
        <dbReference type="ARBA" id="ARBA00022692"/>
    </source>
</evidence>
<dbReference type="EMBL" id="BAABHF010000046">
    <property type="protein sequence ID" value="GAA4512542.1"/>
    <property type="molecule type" value="Genomic_DNA"/>
</dbReference>
<dbReference type="Pfam" id="PF07690">
    <property type="entry name" value="MFS_1"/>
    <property type="match status" value="1"/>
</dbReference>
<feature type="transmembrane region" description="Helical" evidence="6">
    <location>
        <begin position="336"/>
        <end position="358"/>
    </location>
</feature>
<comment type="subcellular location">
    <subcellularLocation>
        <location evidence="1">Cell membrane</location>
        <topology evidence="1">Multi-pass membrane protein</topology>
    </subcellularLocation>
</comment>
<accession>A0ABP8QXE3</accession>
<name>A0ABP8QXE3_9ACTN</name>
<feature type="transmembrane region" description="Helical" evidence="6">
    <location>
        <begin position="248"/>
        <end position="268"/>
    </location>
</feature>
<feature type="transmembrane region" description="Helical" evidence="6">
    <location>
        <begin position="275"/>
        <end position="291"/>
    </location>
</feature>
<feature type="transmembrane region" description="Helical" evidence="6">
    <location>
        <begin position="364"/>
        <end position="383"/>
    </location>
</feature>
<reference evidence="8" key="1">
    <citation type="journal article" date="2019" name="Int. J. Syst. Evol. Microbiol.">
        <title>The Global Catalogue of Microorganisms (GCM) 10K type strain sequencing project: providing services to taxonomists for standard genome sequencing and annotation.</title>
        <authorList>
            <consortium name="The Broad Institute Genomics Platform"/>
            <consortium name="The Broad Institute Genome Sequencing Center for Infectious Disease"/>
            <person name="Wu L."/>
            <person name="Ma J."/>
        </authorList>
    </citation>
    <scope>NUCLEOTIDE SEQUENCE [LARGE SCALE GENOMIC DNA]</scope>
    <source>
        <strain evidence="8">JCM 17933</strain>
    </source>
</reference>
<keyword evidence="4 6" id="KW-1133">Transmembrane helix</keyword>
<evidence type="ECO:0000256" key="1">
    <source>
        <dbReference type="ARBA" id="ARBA00004651"/>
    </source>
</evidence>
<dbReference type="PANTHER" id="PTHR23513:SF11">
    <property type="entry name" value="STAPHYLOFERRIN A TRANSPORTER"/>
    <property type="match status" value="1"/>
</dbReference>
<dbReference type="Gene3D" id="1.20.1250.20">
    <property type="entry name" value="MFS general substrate transporter like domains"/>
    <property type="match status" value="1"/>
</dbReference>
<keyword evidence="2" id="KW-1003">Cell membrane</keyword>
<evidence type="ECO:0000256" key="2">
    <source>
        <dbReference type="ARBA" id="ARBA00022475"/>
    </source>
</evidence>
<evidence type="ECO:0000313" key="7">
    <source>
        <dbReference type="EMBL" id="GAA4512542.1"/>
    </source>
</evidence>
<dbReference type="InterPro" id="IPR011701">
    <property type="entry name" value="MFS"/>
</dbReference>
<dbReference type="CDD" id="cd06173">
    <property type="entry name" value="MFS_MefA_like"/>
    <property type="match status" value="1"/>
</dbReference>
<keyword evidence="8" id="KW-1185">Reference proteome</keyword>
<keyword evidence="5 6" id="KW-0472">Membrane</keyword>
<feature type="transmembrane region" description="Helical" evidence="6">
    <location>
        <begin position="214"/>
        <end position="236"/>
    </location>
</feature>
<gene>
    <name evidence="7" type="ORF">GCM10023191_078410</name>
</gene>
<proteinExistence type="predicted"/>
<evidence type="ECO:0000256" key="5">
    <source>
        <dbReference type="ARBA" id="ARBA00023136"/>
    </source>
</evidence>
<feature type="transmembrane region" description="Helical" evidence="6">
    <location>
        <begin position="39"/>
        <end position="60"/>
    </location>
</feature>